<sequence length="117" mass="12450">MTDASPAVFTPDTRVQFQDFTIGFGFLSWDNSTASTGIVGSLLVGDGGITNVTINEDSTVTWNHYSPLFGPGYFLMDQHGHLFYSFSGAPFPDLCVNTTLQAVAPPPVRALGSDGLS</sequence>
<organism evidence="1 2">
    <name type="scientific">Emergomyces pasteurianus Ep9510</name>
    <dbReference type="NCBI Taxonomy" id="1447872"/>
    <lineage>
        <taxon>Eukaryota</taxon>
        <taxon>Fungi</taxon>
        <taxon>Dikarya</taxon>
        <taxon>Ascomycota</taxon>
        <taxon>Pezizomycotina</taxon>
        <taxon>Eurotiomycetes</taxon>
        <taxon>Eurotiomycetidae</taxon>
        <taxon>Onygenales</taxon>
        <taxon>Ajellomycetaceae</taxon>
        <taxon>Emergomyces</taxon>
    </lineage>
</organism>
<dbReference type="STRING" id="1447872.A0A1J9QHV5"/>
<name>A0A1J9QHV5_9EURO</name>
<dbReference type="AlphaFoldDB" id="A0A1J9QHV5"/>
<reference evidence="1 2" key="1">
    <citation type="submission" date="2015-07" db="EMBL/GenBank/DDBJ databases">
        <title>Emmonsia species relationships and genome sequence.</title>
        <authorList>
            <consortium name="The Broad Institute Genomics Platform"/>
            <person name="Cuomo C.A."/>
            <person name="Munoz J.F."/>
            <person name="Imamovic A."/>
            <person name="Priest M.E."/>
            <person name="Young S."/>
            <person name="Clay O.K."/>
            <person name="McEwen J.G."/>
        </authorList>
    </citation>
    <scope>NUCLEOTIDE SEQUENCE [LARGE SCALE GENOMIC DNA]</scope>
    <source>
        <strain evidence="1 2">UAMH 9510</strain>
    </source>
</reference>
<dbReference type="OrthoDB" id="4189269at2759"/>
<evidence type="ECO:0000313" key="2">
    <source>
        <dbReference type="Proteomes" id="UP000182235"/>
    </source>
</evidence>
<dbReference type="VEuPathDB" id="FungiDB:AJ78_00270"/>
<protein>
    <submittedName>
        <fullName evidence="1">Uncharacterized protein</fullName>
    </submittedName>
</protein>
<gene>
    <name evidence="1" type="ORF">AJ78_00270</name>
</gene>
<dbReference type="Proteomes" id="UP000182235">
    <property type="component" value="Unassembled WGS sequence"/>
</dbReference>
<accession>A0A1J9QHV5</accession>
<proteinExistence type="predicted"/>
<evidence type="ECO:0000313" key="1">
    <source>
        <dbReference type="EMBL" id="OJD19771.1"/>
    </source>
</evidence>
<dbReference type="EMBL" id="LGRN01000004">
    <property type="protein sequence ID" value="OJD19771.1"/>
    <property type="molecule type" value="Genomic_DNA"/>
</dbReference>
<comment type="caution">
    <text evidence="1">The sequence shown here is derived from an EMBL/GenBank/DDBJ whole genome shotgun (WGS) entry which is preliminary data.</text>
</comment>
<keyword evidence="2" id="KW-1185">Reference proteome</keyword>